<keyword evidence="2" id="KW-1185">Reference proteome</keyword>
<proteinExistence type="predicted"/>
<gene>
    <name evidence="1" type="ORF">VKT23_010614</name>
</gene>
<sequence>MVLLGAGIGEEVDEGEDNDAWKIWCAKQDEKTGQVLPSFDLVQGLTTKVPTIPGFPRELQILGVSAVSTTFESLLRRPDSTDSSPAKYHYQPDRIDISWQVDFAEIRRFS</sequence>
<comment type="caution">
    <text evidence="1">The sequence shown here is derived from an EMBL/GenBank/DDBJ whole genome shotgun (WGS) entry which is preliminary data.</text>
</comment>
<evidence type="ECO:0000313" key="1">
    <source>
        <dbReference type="EMBL" id="KAK7456367.1"/>
    </source>
</evidence>
<dbReference type="Proteomes" id="UP001498398">
    <property type="component" value="Unassembled WGS sequence"/>
</dbReference>
<dbReference type="EMBL" id="JBANRG010000021">
    <property type="protein sequence ID" value="KAK7456367.1"/>
    <property type="molecule type" value="Genomic_DNA"/>
</dbReference>
<name>A0ABR1JEV5_9AGAR</name>
<protein>
    <submittedName>
        <fullName evidence="1">Uncharacterized protein</fullName>
    </submittedName>
</protein>
<evidence type="ECO:0000313" key="2">
    <source>
        <dbReference type="Proteomes" id="UP001498398"/>
    </source>
</evidence>
<accession>A0ABR1JEV5</accession>
<organism evidence="1 2">
    <name type="scientific">Marasmiellus scandens</name>
    <dbReference type="NCBI Taxonomy" id="2682957"/>
    <lineage>
        <taxon>Eukaryota</taxon>
        <taxon>Fungi</taxon>
        <taxon>Dikarya</taxon>
        <taxon>Basidiomycota</taxon>
        <taxon>Agaricomycotina</taxon>
        <taxon>Agaricomycetes</taxon>
        <taxon>Agaricomycetidae</taxon>
        <taxon>Agaricales</taxon>
        <taxon>Marasmiineae</taxon>
        <taxon>Omphalotaceae</taxon>
        <taxon>Marasmiellus</taxon>
    </lineage>
</organism>
<reference evidence="1 2" key="1">
    <citation type="submission" date="2024-01" db="EMBL/GenBank/DDBJ databases">
        <title>A draft genome for the cacao thread blight pathogen Marasmiellus scandens.</title>
        <authorList>
            <person name="Baruah I.K."/>
            <person name="Leung J."/>
            <person name="Bukari Y."/>
            <person name="Amoako-Attah I."/>
            <person name="Meinhardt L.W."/>
            <person name="Bailey B.A."/>
            <person name="Cohen S.P."/>
        </authorList>
    </citation>
    <scope>NUCLEOTIDE SEQUENCE [LARGE SCALE GENOMIC DNA]</scope>
    <source>
        <strain evidence="1 2">GH-19</strain>
    </source>
</reference>